<proteinExistence type="predicted"/>
<reference evidence="1" key="1">
    <citation type="submission" date="2018-02" db="EMBL/GenBank/DDBJ databases">
        <title>Rhizophora mucronata_Transcriptome.</title>
        <authorList>
            <person name="Meera S.P."/>
            <person name="Sreeshan A."/>
            <person name="Augustine A."/>
        </authorList>
    </citation>
    <scope>NUCLEOTIDE SEQUENCE</scope>
    <source>
        <tissue evidence="1">Leaf</tissue>
    </source>
</reference>
<dbReference type="EMBL" id="GGEC01059131">
    <property type="protein sequence ID" value="MBX39615.1"/>
    <property type="molecule type" value="Transcribed_RNA"/>
</dbReference>
<protein>
    <submittedName>
        <fullName evidence="1">TMV resistance protein N-like</fullName>
    </submittedName>
</protein>
<sequence length="12" mass="1272">MLVSIRLQSPAG</sequence>
<accession>A0A2P2NAW6</accession>
<evidence type="ECO:0000313" key="1">
    <source>
        <dbReference type="EMBL" id="MBX39615.1"/>
    </source>
</evidence>
<name>A0A2P2NAW6_RHIMU</name>
<organism evidence="1">
    <name type="scientific">Rhizophora mucronata</name>
    <name type="common">Asiatic mangrove</name>
    <dbReference type="NCBI Taxonomy" id="61149"/>
    <lineage>
        <taxon>Eukaryota</taxon>
        <taxon>Viridiplantae</taxon>
        <taxon>Streptophyta</taxon>
        <taxon>Embryophyta</taxon>
        <taxon>Tracheophyta</taxon>
        <taxon>Spermatophyta</taxon>
        <taxon>Magnoliopsida</taxon>
        <taxon>eudicotyledons</taxon>
        <taxon>Gunneridae</taxon>
        <taxon>Pentapetalae</taxon>
        <taxon>rosids</taxon>
        <taxon>fabids</taxon>
        <taxon>Malpighiales</taxon>
        <taxon>Rhizophoraceae</taxon>
        <taxon>Rhizophora</taxon>
    </lineage>
</organism>